<dbReference type="STRING" id="78410.A0A0P7B173"/>
<sequence length="284" mass="31943">MKQLELKERTVSLTSFYQIEIAERLDKTGGTPYLNEAAAARYLLYSGHSWISFDNVKTFQMKIDYASKMGFHGLMVWVINLNIPNLEAPRSVYKGELIGHTQAPFLLVNLEHIFPAEMLALTMPRSTMRSSTLEAMPIDSRAISLPKEREDESEPLWSSSTAIRTYSNGPKRDPDSQRYISERRRCGLLRVSERGIGCNIVEMFDNIKPIKLKGHTLQPNNKTCMALQPYCETDYILASFNGNGASAASTSASYFDGKLNTHIQSDFGVFNVNFPPNPEDKLGT</sequence>
<organism evidence="2 3">
    <name type="scientific">Neonectria ditissima</name>
    <dbReference type="NCBI Taxonomy" id="78410"/>
    <lineage>
        <taxon>Eukaryota</taxon>
        <taxon>Fungi</taxon>
        <taxon>Dikarya</taxon>
        <taxon>Ascomycota</taxon>
        <taxon>Pezizomycotina</taxon>
        <taxon>Sordariomycetes</taxon>
        <taxon>Hypocreomycetidae</taxon>
        <taxon>Hypocreales</taxon>
        <taxon>Nectriaceae</taxon>
        <taxon>Neonectria</taxon>
    </lineage>
</organism>
<dbReference type="OrthoDB" id="73875at2759"/>
<dbReference type="AlphaFoldDB" id="A0A0P7B173"/>
<reference evidence="2 3" key="1">
    <citation type="submission" date="2015-09" db="EMBL/GenBank/DDBJ databases">
        <title>Draft genome of a European isolate of the apple canker pathogen Neonectria ditissima.</title>
        <authorList>
            <person name="Gomez-Cortecero A."/>
            <person name="Harrison R.J."/>
            <person name="Armitage A.D."/>
        </authorList>
    </citation>
    <scope>NUCLEOTIDE SEQUENCE [LARGE SCALE GENOMIC DNA]</scope>
    <source>
        <strain evidence="2 3">R09/05</strain>
    </source>
</reference>
<dbReference type="SUPFAM" id="SSF51445">
    <property type="entry name" value="(Trans)glycosidases"/>
    <property type="match status" value="1"/>
</dbReference>
<keyword evidence="3" id="KW-1185">Reference proteome</keyword>
<feature type="compositionally biased region" description="Polar residues" evidence="1">
    <location>
        <begin position="156"/>
        <end position="168"/>
    </location>
</feature>
<dbReference type="EMBL" id="LKCW01000341">
    <property type="protein sequence ID" value="KPM34430.1"/>
    <property type="molecule type" value="Genomic_DNA"/>
</dbReference>
<name>A0A0P7B173_9HYPO</name>
<dbReference type="InterPro" id="IPR017853">
    <property type="entry name" value="GH"/>
</dbReference>
<dbReference type="Gene3D" id="3.20.20.80">
    <property type="entry name" value="Glycosidases"/>
    <property type="match status" value="1"/>
</dbReference>
<protein>
    <submittedName>
        <fullName evidence="2">Uncharacterized protein</fullName>
    </submittedName>
</protein>
<proteinExistence type="predicted"/>
<evidence type="ECO:0000313" key="2">
    <source>
        <dbReference type="EMBL" id="KPM34430.1"/>
    </source>
</evidence>
<feature type="region of interest" description="Disordered" evidence="1">
    <location>
        <begin position="149"/>
        <end position="177"/>
    </location>
</feature>
<dbReference type="InterPro" id="IPR029070">
    <property type="entry name" value="Chitinase_insertion_sf"/>
</dbReference>
<evidence type="ECO:0000256" key="1">
    <source>
        <dbReference type="SAM" id="MobiDB-lite"/>
    </source>
</evidence>
<evidence type="ECO:0000313" key="3">
    <source>
        <dbReference type="Proteomes" id="UP000050424"/>
    </source>
</evidence>
<dbReference type="Proteomes" id="UP000050424">
    <property type="component" value="Unassembled WGS sequence"/>
</dbReference>
<comment type="caution">
    <text evidence="2">The sequence shown here is derived from an EMBL/GenBank/DDBJ whole genome shotgun (WGS) entry which is preliminary data.</text>
</comment>
<accession>A0A0P7B173</accession>
<dbReference type="Gene3D" id="3.10.50.10">
    <property type="match status" value="1"/>
</dbReference>
<gene>
    <name evidence="2" type="ORF">AK830_g12143</name>
</gene>